<dbReference type="Gene3D" id="3.40.50.300">
    <property type="entry name" value="P-loop containing nucleotide triphosphate hydrolases"/>
    <property type="match status" value="1"/>
</dbReference>
<dbReference type="InterPro" id="IPR017871">
    <property type="entry name" value="ABC_transporter-like_CS"/>
</dbReference>
<name>A0A4R5DVS5_9BACT</name>
<dbReference type="InterPro" id="IPR003439">
    <property type="entry name" value="ABC_transporter-like_ATP-bd"/>
</dbReference>
<dbReference type="OrthoDB" id="9769115at2"/>
<evidence type="ECO:0000259" key="13">
    <source>
        <dbReference type="PROSITE" id="PS50893"/>
    </source>
</evidence>
<dbReference type="FunFam" id="3.40.50.300:FF:000221">
    <property type="entry name" value="Multidrug ABC transporter ATP-binding protein"/>
    <property type="match status" value="1"/>
</dbReference>
<dbReference type="GO" id="GO:0043214">
    <property type="term" value="F:ABC-type bacteriocin transporter activity"/>
    <property type="evidence" value="ECO:0007669"/>
    <property type="project" value="InterPro"/>
</dbReference>
<evidence type="ECO:0000256" key="12">
    <source>
        <dbReference type="SAM" id="Phobius"/>
    </source>
</evidence>
<evidence type="ECO:0000259" key="14">
    <source>
        <dbReference type="PROSITE" id="PS50929"/>
    </source>
</evidence>
<evidence type="ECO:0000256" key="1">
    <source>
        <dbReference type="ARBA" id="ARBA00004651"/>
    </source>
</evidence>
<dbReference type="Pfam" id="PF00664">
    <property type="entry name" value="ABC_membrane"/>
    <property type="match status" value="1"/>
</dbReference>
<dbReference type="InterPro" id="IPR011527">
    <property type="entry name" value="ABC1_TM_dom"/>
</dbReference>
<dbReference type="Proteomes" id="UP000294850">
    <property type="component" value="Unassembled WGS sequence"/>
</dbReference>
<feature type="transmembrane region" description="Helical" evidence="12">
    <location>
        <begin position="423"/>
        <end position="445"/>
    </location>
</feature>
<feature type="domain" description="ABC transmembrane type-1" evidence="14">
    <location>
        <begin position="197"/>
        <end position="476"/>
    </location>
</feature>
<evidence type="ECO:0000256" key="7">
    <source>
        <dbReference type="ARBA" id="ARBA00022801"/>
    </source>
</evidence>
<evidence type="ECO:0000256" key="11">
    <source>
        <dbReference type="ARBA" id="ARBA00023136"/>
    </source>
</evidence>
<dbReference type="GO" id="GO:0015421">
    <property type="term" value="F:ABC-type oligopeptide transporter activity"/>
    <property type="evidence" value="ECO:0007669"/>
    <property type="project" value="TreeGrafter"/>
</dbReference>
<dbReference type="GO" id="GO:0006508">
    <property type="term" value="P:proteolysis"/>
    <property type="evidence" value="ECO:0007669"/>
    <property type="project" value="UniProtKB-KW"/>
</dbReference>
<accession>A0A4R5DVS5</accession>
<dbReference type="InterPro" id="IPR005074">
    <property type="entry name" value="Peptidase_C39"/>
</dbReference>
<keyword evidence="7" id="KW-0378">Hydrolase</keyword>
<dbReference type="NCBIfam" id="TIGR01193">
    <property type="entry name" value="bacteriocin_ABC"/>
    <property type="match status" value="1"/>
</dbReference>
<evidence type="ECO:0000256" key="2">
    <source>
        <dbReference type="ARBA" id="ARBA00022448"/>
    </source>
</evidence>
<evidence type="ECO:0000256" key="9">
    <source>
        <dbReference type="ARBA" id="ARBA00022967"/>
    </source>
</evidence>
<keyword evidence="8" id="KW-0067">ATP-binding</keyword>
<feature type="transmembrane region" description="Helical" evidence="12">
    <location>
        <begin position="230"/>
        <end position="248"/>
    </location>
</feature>
<comment type="subcellular location">
    <subcellularLocation>
        <location evidence="1">Cell membrane</location>
        <topology evidence="1">Multi-pass membrane protein</topology>
    </subcellularLocation>
</comment>
<dbReference type="CDD" id="cd02418">
    <property type="entry name" value="Peptidase_C39B"/>
    <property type="match status" value="1"/>
</dbReference>
<evidence type="ECO:0000259" key="15">
    <source>
        <dbReference type="PROSITE" id="PS50990"/>
    </source>
</evidence>
<feature type="transmembrane region" description="Helical" evidence="12">
    <location>
        <begin position="451"/>
        <end position="470"/>
    </location>
</feature>
<feature type="transmembrane region" description="Helical" evidence="12">
    <location>
        <begin position="194"/>
        <end position="215"/>
    </location>
</feature>
<sequence>MDKLSLSRIWTRVKGLTNSFSEKIPFLSTKNRLRNVIIKQHDLTDCGATCLASISAYYKLTIPVARIRQYASTDKKGTNVLGLIEAATKLGFNSKGVKADFEQLPHVPVPVIAHVIINKILHHYVVVYNVTDTIVEVMDPARGEMMSLTYDQFKSIWTGVLVLVQPGDSFIEGNEKISVNKRFWYLLKPHRSTLLQVLLGAIIYTLLGLSTSIFLQKIVDNVLPEGNKNLLNLMGVIMIGILFFRVVINHAKSLLTIKTGQQIDARLILGYYKHLLRLPQQFFDNMRVGEIISRINDAVKIRVFINDVLIGFAVNMFILVFSFIMMFTYYWKLALIMMCVVPLYAIIYYFSNKVNKTTQRKLMESSAELEAQLVESINSVSTIKRFGLEDFTNMRTETRFVGMLKSVYESNTNALWIGDFSGFVANVFTIILLWAGSLFVLNGIITPGELLSFYAIIGYFTGPVSSLIGMNKTIQDASIAADRLFEIMDIERESLENKAVLTPDMIGDIQFRNVHFRYGTRVTVFEGLDLLIPKGKITAVVGESGSGKTTLLSLLQNIYPIEGGNIQLGGFDIKYLTNDSLRQMVSAVPQDVHLFAGNVINNIAVGEFEPDMKKIVAICQDLDIMKFIENLPNGFNTYIGENGTSLSGGQRQRLAIARALYRDPEILILDEATSALDSKSEQHIQLAVQSLRKKNKTIIIIAHRLSTVMNADKIIVLEQGKLIEEGSHKKLLTKKGKYYDMWKQQFPILESVN</sequence>
<dbReference type="PROSITE" id="PS00211">
    <property type="entry name" value="ABC_TRANSPORTER_1"/>
    <property type="match status" value="1"/>
</dbReference>
<evidence type="ECO:0000256" key="6">
    <source>
        <dbReference type="ARBA" id="ARBA00022741"/>
    </source>
</evidence>
<evidence type="ECO:0000313" key="16">
    <source>
        <dbReference type="EMBL" id="TDE16470.1"/>
    </source>
</evidence>
<keyword evidence="17" id="KW-1185">Reference proteome</keyword>
<dbReference type="GO" id="GO:0005524">
    <property type="term" value="F:ATP binding"/>
    <property type="evidence" value="ECO:0007669"/>
    <property type="project" value="UniProtKB-KW"/>
</dbReference>
<dbReference type="Pfam" id="PF03412">
    <property type="entry name" value="Peptidase_C39"/>
    <property type="match status" value="1"/>
</dbReference>
<organism evidence="16 17">
    <name type="scientific">Dyadobacter psychrotolerans</name>
    <dbReference type="NCBI Taxonomy" id="2541721"/>
    <lineage>
        <taxon>Bacteria</taxon>
        <taxon>Pseudomonadati</taxon>
        <taxon>Bacteroidota</taxon>
        <taxon>Cytophagia</taxon>
        <taxon>Cytophagales</taxon>
        <taxon>Spirosomataceae</taxon>
        <taxon>Dyadobacter</taxon>
    </lineage>
</organism>
<dbReference type="AlphaFoldDB" id="A0A4R5DVS5"/>
<dbReference type="InterPro" id="IPR027417">
    <property type="entry name" value="P-loop_NTPase"/>
</dbReference>
<feature type="domain" description="ABC transporter" evidence="13">
    <location>
        <begin position="509"/>
        <end position="744"/>
    </location>
</feature>
<comment type="caution">
    <text evidence="16">The sequence shown here is derived from an EMBL/GenBank/DDBJ whole genome shotgun (WGS) entry which is preliminary data.</text>
</comment>
<dbReference type="SUPFAM" id="SSF90123">
    <property type="entry name" value="ABC transporter transmembrane region"/>
    <property type="match status" value="1"/>
</dbReference>
<evidence type="ECO:0000256" key="5">
    <source>
        <dbReference type="ARBA" id="ARBA00022692"/>
    </source>
</evidence>
<keyword evidence="9" id="KW-1278">Translocase</keyword>
<protein>
    <submittedName>
        <fullName evidence="16">Peptidase domain-containing ABC transporter</fullName>
    </submittedName>
</protein>
<evidence type="ECO:0000256" key="8">
    <source>
        <dbReference type="ARBA" id="ARBA00022840"/>
    </source>
</evidence>
<dbReference type="EMBL" id="SMFL01000003">
    <property type="protein sequence ID" value="TDE16470.1"/>
    <property type="molecule type" value="Genomic_DNA"/>
</dbReference>
<dbReference type="InterPro" id="IPR005897">
    <property type="entry name" value="Pept_C39_ABC_bacteriocin"/>
</dbReference>
<dbReference type="GO" id="GO:0016887">
    <property type="term" value="F:ATP hydrolysis activity"/>
    <property type="evidence" value="ECO:0007669"/>
    <property type="project" value="InterPro"/>
</dbReference>
<keyword evidence="11 12" id="KW-0472">Membrane</keyword>
<dbReference type="SUPFAM" id="SSF52540">
    <property type="entry name" value="P-loop containing nucleoside triphosphate hydrolases"/>
    <property type="match status" value="1"/>
</dbReference>
<dbReference type="PROSITE" id="PS50929">
    <property type="entry name" value="ABC_TM1F"/>
    <property type="match status" value="1"/>
</dbReference>
<keyword evidence="6" id="KW-0547">Nucleotide-binding</keyword>
<feature type="transmembrane region" description="Helical" evidence="12">
    <location>
        <begin position="303"/>
        <end position="324"/>
    </location>
</feature>
<dbReference type="PANTHER" id="PTHR43394">
    <property type="entry name" value="ATP-DEPENDENT PERMEASE MDL1, MITOCHONDRIAL"/>
    <property type="match status" value="1"/>
</dbReference>
<evidence type="ECO:0000256" key="3">
    <source>
        <dbReference type="ARBA" id="ARBA00022475"/>
    </source>
</evidence>
<keyword evidence="5 12" id="KW-0812">Transmembrane</keyword>
<dbReference type="RefSeq" id="WP_131958004.1">
    <property type="nucleotide sequence ID" value="NZ_SMFL01000003.1"/>
</dbReference>
<keyword evidence="3" id="KW-1003">Cell membrane</keyword>
<dbReference type="SMART" id="SM00382">
    <property type="entry name" value="AAA"/>
    <property type="match status" value="1"/>
</dbReference>
<keyword evidence="10 12" id="KW-1133">Transmembrane helix</keyword>
<dbReference type="PROSITE" id="PS50893">
    <property type="entry name" value="ABC_TRANSPORTER_2"/>
    <property type="match status" value="1"/>
</dbReference>
<dbReference type="CDD" id="cd18570">
    <property type="entry name" value="ABC_6TM_PCAT1_LagD_like"/>
    <property type="match status" value="1"/>
</dbReference>
<reference evidence="16 17" key="1">
    <citation type="submission" date="2019-03" db="EMBL/GenBank/DDBJ databases">
        <title>Dyadobacter AR-3-6 sp. nov., isolated from arctic soil.</title>
        <authorList>
            <person name="Chaudhary D.K."/>
        </authorList>
    </citation>
    <scope>NUCLEOTIDE SEQUENCE [LARGE SCALE GENOMIC DNA]</scope>
    <source>
        <strain evidence="16 17">AR-3-6</strain>
    </source>
</reference>
<dbReference type="InterPro" id="IPR036640">
    <property type="entry name" value="ABC1_TM_sf"/>
</dbReference>
<dbReference type="PANTHER" id="PTHR43394:SF1">
    <property type="entry name" value="ATP-BINDING CASSETTE SUB-FAMILY B MEMBER 10, MITOCHONDRIAL"/>
    <property type="match status" value="1"/>
</dbReference>
<dbReference type="GO" id="GO:0008234">
    <property type="term" value="F:cysteine-type peptidase activity"/>
    <property type="evidence" value="ECO:0007669"/>
    <property type="project" value="InterPro"/>
</dbReference>
<dbReference type="InterPro" id="IPR003593">
    <property type="entry name" value="AAA+_ATPase"/>
</dbReference>
<keyword evidence="2" id="KW-0813">Transport</keyword>
<dbReference type="Gene3D" id="3.90.70.10">
    <property type="entry name" value="Cysteine proteinases"/>
    <property type="match status" value="1"/>
</dbReference>
<evidence type="ECO:0000256" key="4">
    <source>
        <dbReference type="ARBA" id="ARBA00022670"/>
    </source>
</evidence>
<evidence type="ECO:0000313" key="17">
    <source>
        <dbReference type="Proteomes" id="UP000294850"/>
    </source>
</evidence>
<dbReference type="InterPro" id="IPR039421">
    <property type="entry name" value="Type_1_exporter"/>
</dbReference>
<dbReference type="Gene3D" id="1.20.1560.10">
    <property type="entry name" value="ABC transporter type 1, transmembrane domain"/>
    <property type="match status" value="1"/>
</dbReference>
<proteinExistence type="predicted"/>
<dbReference type="PROSITE" id="PS50990">
    <property type="entry name" value="PEPTIDASE_C39"/>
    <property type="match status" value="1"/>
</dbReference>
<feature type="domain" description="Peptidase C39" evidence="15">
    <location>
        <begin position="40"/>
        <end position="164"/>
    </location>
</feature>
<dbReference type="GO" id="GO:0005886">
    <property type="term" value="C:plasma membrane"/>
    <property type="evidence" value="ECO:0007669"/>
    <property type="project" value="UniProtKB-SubCell"/>
</dbReference>
<keyword evidence="4" id="KW-0645">Protease</keyword>
<feature type="transmembrane region" description="Helical" evidence="12">
    <location>
        <begin position="330"/>
        <end position="351"/>
    </location>
</feature>
<evidence type="ECO:0000256" key="10">
    <source>
        <dbReference type="ARBA" id="ARBA00022989"/>
    </source>
</evidence>
<dbReference type="Pfam" id="PF00005">
    <property type="entry name" value="ABC_tran"/>
    <property type="match status" value="1"/>
</dbReference>
<gene>
    <name evidence="16" type="ORF">E0F88_09545</name>
</gene>